<dbReference type="AlphaFoldDB" id="A0A139HHV6"/>
<organism evidence="2 3">
    <name type="scientific">Pseudocercospora eumusae</name>
    <dbReference type="NCBI Taxonomy" id="321146"/>
    <lineage>
        <taxon>Eukaryota</taxon>
        <taxon>Fungi</taxon>
        <taxon>Dikarya</taxon>
        <taxon>Ascomycota</taxon>
        <taxon>Pezizomycotina</taxon>
        <taxon>Dothideomycetes</taxon>
        <taxon>Dothideomycetidae</taxon>
        <taxon>Mycosphaerellales</taxon>
        <taxon>Mycosphaerellaceae</taxon>
        <taxon>Pseudocercospora</taxon>
    </lineage>
</organism>
<sequence length="143" mass="15399">MKITTTLSLLIASFGTLAIATPNPEANAASALDIVANPKGVCQKKNPRVVKAVDLFCQRSGTKLTVPSLFAHTGVYLKPNPPHSPNKVYVWIDGTCSPAQWVPQEVCQKQFYQMCAAGGQRGGAVVKYGKNGCQTWNILIKKP</sequence>
<evidence type="ECO:0000313" key="3">
    <source>
        <dbReference type="Proteomes" id="UP000070133"/>
    </source>
</evidence>
<protein>
    <submittedName>
        <fullName evidence="2">Uncharacterized protein</fullName>
    </submittedName>
</protein>
<name>A0A139HHV6_9PEZI</name>
<comment type="caution">
    <text evidence="2">The sequence shown here is derived from an EMBL/GenBank/DDBJ whole genome shotgun (WGS) entry which is preliminary data.</text>
</comment>
<feature type="chain" id="PRO_5007806580" evidence="1">
    <location>
        <begin position="21"/>
        <end position="143"/>
    </location>
</feature>
<reference evidence="2 3" key="1">
    <citation type="submission" date="2015-07" db="EMBL/GenBank/DDBJ databases">
        <title>Comparative genomics of the Sigatoka disease complex on banana suggests a link between parallel evolutionary changes in Pseudocercospora fijiensis and Pseudocercospora eumusae and increased virulence on the banana host.</title>
        <authorList>
            <person name="Chang T.-C."/>
            <person name="Salvucci A."/>
            <person name="Crous P.W."/>
            <person name="Stergiopoulos I."/>
        </authorList>
    </citation>
    <scope>NUCLEOTIDE SEQUENCE [LARGE SCALE GENOMIC DNA]</scope>
    <source>
        <strain evidence="2 3">CBS 114824</strain>
    </source>
</reference>
<dbReference type="EMBL" id="LFZN01000047">
    <property type="protein sequence ID" value="KXT01996.1"/>
    <property type="molecule type" value="Genomic_DNA"/>
</dbReference>
<evidence type="ECO:0000256" key="1">
    <source>
        <dbReference type="SAM" id="SignalP"/>
    </source>
</evidence>
<dbReference type="Proteomes" id="UP000070133">
    <property type="component" value="Unassembled WGS sequence"/>
</dbReference>
<proteinExistence type="predicted"/>
<dbReference type="OrthoDB" id="3828405at2759"/>
<evidence type="ECO:0000313" key="2">
    <source>
        <dbReference type="EMBL" id="KXT01996.1"/>
    </source>
</evidence>
<keyword evidence="3" id="KW-1185">Reference proteome</keyword>
<accession>A0A139HHV6</accession>
<keyword evidence="1" id="KW-0732">Signal</keyword>
<feature type="signal peptide" evidence="1">
    <location>
        <begin position="1"/>
        <end position="20"/>
    </location>
</feature>
<gene>
    <name evidence="2" type="ORF">AC578_6531</name>
</gene>